<comment type="similarity">
    <text evidence="1">Belongs to the intimin/invasin family.</text>
</comment>
<proteinExistence type="inferred from homology"/>
<accession>A0ABU4S7L3</accession>
<dbReference type="Pfam" id="PF02369">
    <property type="entry name" value="Big_1"/>
    <property type="match status" value="1"/>
</dbReference>
<evidence type="ECO:0000259" key="2">
    <source>
        <dbReference type="PROSITE" id="PS51127"/>
    </source>
</evidence>
<dbReference type="PANTHER" id="PTHR39576:SF1">
    <property type="entry name" value="INVASIN"/>
    <property type="match status" value="1"/>
</dbReference>
<dbReference type="Gene3D" id="2.60.40.10">
    <property type="entry name" value="Immunoglobulins"/>
    <property type="match status" value="4"/>
</dbReference>
<dbReference type="InterPro" id="IPR008964">
    <property type="entry name" value="Invasin/intimin_cell_adhesion"/>
</dbReference>
<dbReference type="Proteomes" id="UP001271890">
    <property type="component" value="Unassembled WGS sequence"/>
</dbReference>
<evidence type="ECO:0000256" key="1">
    <source>
        <dbReference type="ARBA" id="ARBA00010116"/>
    </source>
</evidence>
<dbReference type="InterPro" id="IPR003344">
    <property type="entry name" value="Big_1_dom"/>
</dbReference>
<comment type="caution">
    <text evidence="3">The sequence shown here is derived from an EMBL/GenBank/DDBJ whole genome shotgun (WGS) entry which is preliminary data.</text>
</comment>
<feature type="domain" description="Big-1" evidence="2">
    <location>
        <begin position="23"/>
        <end position="115"/>
    </location>
</feature>
<organism evidence="3 4">
    <name type="scientific">Xenorhabdus santafensis</name>
    <dbReference type="NCBI Taxonomy" id="2582833"/>
    <lineage>
        <taxon>Bacteria</taxon>
        <taxon>Pseudomonadati</taxon>
        <taxon>Pseudomonadota</taxon>
        <taxon>Gammaproteobacteria</taxon>
        <taxon>Enterobacterales</taxon>
        <taxon>Morganellaceae</taxon>
        <taxon>Xenorhabdus</taxon>
    </lineage>
</organism>
<dbReference type="PROSITE" id="PS51127">
    <property type="entry name" value="BIG1"/>
    <property type="match status" value="2"/>
</dbReference>
<name>A0ABU4S7L3_9GAMM</name>
<dbReference type="RefSeq" id="WP_319929127.1">
    <property type="nucleotide sequence ID" value="NZ_VCDN01000016.1"/>
</dbReference>
<dbReference type="InterPro" id="IPR051715">
    <property type="entry name" value="Intimin-Invasin_domain"/>
</dbReference>
<dbReference type="SMART" id="SM00634">
    <property type="entry name" value="BID_1"/>
    <property type="match status" value="2"/>
</dbReference>
<evidence type="ECO:0000313" key="4">
    <source>
        <dbReference type="Proteomes" id="UP001271890"/>
    </source>
</evidence>
<evidence type="ECO:0000313" key="3">
    <source>
        <dbReference type="EMBL" id="MDX7986685.1"/>
    </source>
</evidence>
<reference evidence="4" key="1">
    <citation type="journal article" date="2024" name="Toxins">
        <title>Genome Sequence Analysis of Native Xenorhabdus Strains Isolated from Entomopathogenic Nematodes in Argentina.</title>
        <authorList>
            <person name="Palma L."/>
            <person name="Frizzo L."/>
            <person name="Kaiser S."/>
            <person name="Berry C."/>
            <person name="Caballero P."/>
            <person name="Bode H.B."/>
            <person name="Del Valle E.E."/>
        </authorList>
    </citation>
    <scope>NUCLEOTIDE SEQUENCE [LARGE SCALE GENOMIC DNA]</scope>
    <source>
        <strain evidence="4">12</strain>
    </source>
</reference>
<feature type="domain" description="Big-1" evidence="2">
    <location>
        <begin position="337"/>
        <end position="390"/>
    </location>
</feature>
<sequence length="390" mass="40518">LADKKTAELASVTMMKNVTAKSAIANTAPFISVKADGQDSVVIKAQVQDKHGNTALQGMAVKWKTSLGSLSASETQTDAHGIATVRLTSQQAGDAQVTAVLSGKEKAAPTQARFMPGELSAAHSLVTISKNQAVTGEDVQITFTPKDRYGNTLTDNVEAITLVFTPNLGISPHPPSFKKTENGSYSAAFHATKVGQTAIAVNVGTLRMNKSLNLTVVADSAKPQAADEQNPFTLSKKGIAGVLKGSDSVTVDETVIYAIALTDAHGNPLGKDIQTDWSIAGIGWLNYSRVFTDNNGVARVALSSQNIGTASVTVTLPGGKVYTQDTVFTHGKLNPATSTVTLSKPSIIADGKETTTLTVKLFDTPKNAIPGQAAQMKVTASAGAGITIPA</sequence>
<dbReference type="EMBL" id="VCDN01000016">
    <property type="protein sequence ID" value="MDX7986685.1"/>
    <property type="molecule type" value="Genomic_DNA"/>
</dbReference>
<protein>
    <recommendedName>
        <fullName evidence="2">Big-1 domain-containing protein</fullName>
    </recommendedName>
</protein>
<feature type="non-terminal residue" evidence="3">
    <location>
        <position position="1"/>
    </location>
</feature>
<dbReference type="InterPro" id="IPR013783">
    <property type="entry name" value="Ig-like_fold"/>
</dbReference>
<dbReference type="SUPFAM" id="SSF49373">
    <property type="entry name" value="Invasin/intimin cell-adhesion fragments"/>
    <property type="match status" value="4"/>
</dbReference>
<gene>
    <name evidence="3" type="ORF">FE392_04950</name>
</gene>
<dbReference type="PANTHER" id="PTHR39576">
    <property type="entry name" value="ATTACHING AND EFFACING PROTEIN HOMOLOG-RELATED-RELATED"/>
    <property type="match status" value="1"/>
</dbReference>
<keyword evidence="4" id="KW-1185">Reference proteome</keyword>
<feature type="non-terminal residue" evidence="3">
    <location>
        <position position="390"/>
    </location>
</feature>